<keyword evidence="1" id="KW-0812">Transmembrane</keyword>
<dbReference type="AlphaFoldDB" id="A0A0A9G270"/>
<evidence type="ECO:0000256" key="1">
    <source>
        <dbReference type="SAM" id="Phobius"/>
    </source>
</evidence>
<accession>A0A0A9G270</accession>
<reference evidence="2" key="2">
    <citation type="journal article" date="2015" name="Data Brief">
        <title>Shoot transcriptome of the giant reed, Arundo donax.</title>
        <authorList>
            <person name="Barrero R.A."/>
            <person name="Guerrero F.D."/>
            <person name="Moolhuijzen P."/>
            <person name="Goolsby J.A."/>
            <person name="Tidwell J."/>
            <person name="Bellgard S.E."/>
            <person name="Bellgard M.I."/>
        </authorList>
    </citation>
    <scope>NUCLEOTIDE SEQUENCE</scope>
    <source>
        <tissue evidence="2">Shoot tissue taken approximately 20 cm above the soil surface</tissue>
    </source>
</reference>
<reference evidence="2" key="1">
    <citation type="submission" date="2014-09" db="EMBL/GenBank/DDBJ databases">
        <authorList>
            <person name="Magalhaes I.L.F."/>
            <person name="Oliveira U."/>
            <person name="Santos F.R."/>
            <person name="Vidigal T.H.D.A."/>
            <person name="Brescovit A.D."/>
            <person name="Santos A.J."/>
        </authorList>
    </citation>
    <scope>NUCLEOTIDE SEQUENCE</scope>
    <source>
        <tissue evidence="2">Shoot tissue taken approximately 20 cm above the soil surface</tissue>
    </source>
</reference>
<name>A0A0A9G270_ARUDO</name>
<organism evidence="2">
    <name type="scientific">Arundo donax</name>
    <name type="common">Giant reed</name>
    <name type="synonym">Donax arundinaceus</name>
    <dbReference type="NCBI Taxonomy" id="35708"/>
    <lineage>
        <taxon>Eukaryota</taxon>
        <taxon>Viridiplantae</taxon>
        <taxon>Streptophyta</taxon>
        <taxon>Embryophyta</taxon>
        <taxon>Tracheophyta</taxon>
        <taxon>Spermatophyta</taxon>
        <taxon>Magnoliopsida</taxon>
        <taxon>Liliopsida</taxon>
        <taxon>Poales</taxon>
        <taxon>Poaceae</taxon>
        <taxon>PACMAD clade</taxon>
        <taxon>Arundinoideae</taxon>
        <taxon>Arundineae</taxon>
        <taxon>Arundo</taxon>
    </lineage>
</organism>
<proteinExistence type="predicted"/>
<keyword evidence="1" id="KW-0472">Membrane</keyword>
<keyword evidence="1" id="KW-1133">Transmembrane helix</keyword>
<feature type="transmembrane region" description="Helical" evidence="1">
    <location>
        <begin position="12"/>
        <end position="31"/>
    </location>
</feature>
<dbReference type="EMBL" id="GBRH01181280">
    <property type="protein sequence ID" value="JAE16616.1"/>
    <property type="molecule type" value="Transcribed_RNA"/>
</dbReference>
<evidence type="ECO:0000313" key="2">
    <source>
        <dbReference type="EMBL" id="JAE16616.1"/>
    </source>
</evidence>
<sequence length="49" mass="5705">MKMELNYSSCPCIVVQFVFVPLFCFSDYVWLPTLWISLGTDGWIPLLQC</sequence>
<protein>
    <submittedName>
        <fullName evidence="2">Uncharacterized protein</fullName>
    </submittedName>
</protein>